<dbReference type="InterPro" id="IPR017871">
    <property type="entry name" value="ABC_transporter-like_CS"/>
</dbReference>
<evidence type="ECO:0000256" key="2">
    <source>
        <dbReference type="ARBA" id="ARBA00022840"/>
    </source>
</evidence>
<reference evidence="5" key="2">
    <citation type="submission" date="2016-05" db="EMBL/GenBank/DDBJ databases">
        <authorList>
            <person name="Lavstsen T."/>
            <person name="Jespersen J.S."/>
        </authorList>
    </citation>
    <scope>NUCLEOTIDE SEQUENCE [LARGE SCALE GENOMIC DNA]</scope>
</reference>
<dbReference type="SUPFAM" id="SSF54862">
    <property type="entry name" value="4Fe-4S ferredoxins"/>
    <property type="match status" value="1"/>
</dbReference>
<dbReference type="FunFam" id="3.40.50.300:FF:000144">
    <property type="entry name" value="ATP-binding cassette sub-family E member 1"/>
    <property type="match status" value="1"/>
</dbReference>
<dbReference type="PROSITE" id="PS00211">
    <property type="entry name" value="ABC_TRANSPORTER_1"/>
    <property type="match status" value="2"/>
</dbReference>
<dbReference type="PRINTS" id="PR01868">
    <property type="entry name" value="ABCEFAMILY"/>
</dbReference>
<sequence length="767" mass="87238">MISNCVAEQIDKYDQGTVKLGKRLSLKPVFSWERSASLNVNNEREEANSVFTNSTRTNGSCAPACLDIFHTLKLKVTQVEEQISILHFCIRSHNLWIPPNTQLPRFILYDHYSPILHGYSPPILHKYCITCSKNSHYNLASFCKKQKTMKKKNKEDLYKENKLEASKLRIAIVSNDKCKPKKCHLECKKNCPIVKTGKFCIEVEHSSKIAFISETLCIGCGICVKKCPFSAITIINLPKDINKDVVHRYGPNTFKLHRLPVPKLGQILGLVGTNGIGKSTALKILSSKLKPNLGKFTNPPEWRDILSFFRGNELQIFFTKLLEEKLSPIIKPQNVDLIPKQIKGNILEIINKKDKLNLKDKYISELELDHLLDRNVEDLSGGELQRFALLISIIGQTTNVYMFDEPSSYLDIKQRISMAKIIHSLVRHDNYVIVVEHDLSILDYLSDYVCCLWGKAGAYGVVTSPFSVREGINIFLDGFIPTDNLRIREESLNFKLATDQDTTDEDKKRLHFYNYPKIIKTLGSFTLTVHKGIFSESEIFVLLGQNGSGKSTFIRLFAGMIKPDNIESLTFLESLSVSYKPQQIQAKFTGTVRQLLMSKLKGLYTDPYFNNEIIKPLKIESILDNQVLTLSGGELQKVAIIITLAKNTNIYLIDEPSAYLDSEQRIIVSKIIKRFILNTNKTAFIVEHDFIMATYLADHVIVFDGQAGVNTVANTPQTLVAGMNKFLKIIDVTFRRDPTNYRPRINKYESVKDKEQKLNGTYFIIDE</sequence>
<dbReference type="EMBL" id="FLQU01000378">
    <property type="protein sequence ID" value="SBS84848.1"/>
    <property type="molecule type" value="Genomic_DNA"/>
</dbReference>
<dbReference type="InterPro" id="IPR017896">
    <property type="entry name" value="4Fe4S_Fe-S-bd"/>
</dbReference>
<dbReference type="FunFam" id="3.40.50.300:FF:000152">
    <property type="entry name" value="ATP-binding cassette, sub-family E, member 1"/>
    <property type="match status" value="1"/>
</dbReference>
<feature type="domain" description="4Fe-4S ferredoxin-type" evidence="4">
    <location>
        <begin position="208"/>
        <end position="237"/>
    </location>
</feature>
<dbReference type="PANTHER" id="PTHR19248">
    <property type="entry name" value="ATP-BINDING TRANSPORT PROTEIN-RELATED"/>
    <property type="match status" value="1"/>
</dbReference>
<dbReference type="Gene3D" id="3.40.50.300">
    <property type="entry name" value="P-loop containing nucleotide triphosphate hydrolases"/>
    <property type="match status" value="2"/>
</dbReference>
<dbReference type="InterPro" id="IPR003439">
    <property type="entry name" value="ABC_transporter-like_ATP-bd"/>
</dbReference>
<dbReference type="Pfam" id="PF00005">
    <property type="entry name" value="ABC_tran"/>
    <property type="match status" value="2"/>
</dbReference>
<reference evidence="7 8" key="1">
    <citation type="submission" date="2016-05" db="EMBL/GenBank/DDBJ databases">
        <authorList>
            <person name="Naeem Raeece"/>
        </authorList>
    </citation>
    <scope>NUCLEOTIDE SEQUENCE [LARGE SCALE GENOMIC DNA]</scope>
</reference>
<dbReference type="GO" id="GO:0005737">
    <property type="term" value="C:cytoplasm"/>
    <property type="evidence" value="ECO:0007669"/>
    <property type="project" value="UniProtKB-ARBA"/>
</dbReference>
<feature type="domain" description="ABC transporter" evidence="3">
    <location>
        <begin position="510"/>
        <end position="732"/>
    </location>
</feature>
<dbReference type="NCBIfam" id="NF009945">
    <property type="entry name" value="PRK13409.1"/>
    <property type="match status" value="1"/>
</dbReference>
<feature type="domain" description="ABC transporter" evidence="3">
    <location>
        <begin position="232"/>
        <end position="478"/>
    </location>
</feature>
<evidence type="ECO:0000313" key="8">
    <source>
        <dbReference type="Proteomes" id="UP000078560"/>
    </source>
</evidence>
<dbReference type="GO" id="GO:0016887">
    <property type="term" value="F:ATP hydrolysis activity"/>
    <property type="evidence" value="ECO:0007669"/>
    <property type="project" value="InterPro"/>
</dbReference>
<dbReference type="PROSITE" id="PS51379">
    <property type="entry name" value="4FE4S_FER_2"/>
    <property type="match status" value="1"/>
</dbReference>
<proteinExistence type="predicted"/>
<organism evidence="5 8">
    <name type="scientific">Plasmodium ovale curtisi</name>
    <dbReference type="NCBI Taxonomy" id="864141"/>
    <lineage>
        <taxon>Eukaryota</taxon>
        <taxon>Sar</taxon>
        <taxon>Alveolata</taxon>
        <taxon>Apicomplexa</taxon>
        <taxon>Aconoidasida</taxon>
        <taxon>Haemosporida</taxon>
        <taxon>Plasmodiidae</taxon>
        <taxon>Plasmodium</taxon>
        <taxon>Plasmodium (Plasmodium)</taxon>
    </lineage>
</organism>
<evidence type="ECO:0000313" key="7">
    <source>
        <dbReference type="Proteomes" id="UP000078546"/>
    </source>
</evidence>
<dbReference type="GO" id="GO:0006412">
    <property type="term" value="P:translation"/>
    <property type="evidence" value="ECO:0007669"/>
    <property type="project" value="UniProtKB-ARBA"/>
</dbReference>
<dbReference type="InterPro" id="IPR007209">
    <property type="entry name" value="RNaseL-inhib-like_metal-bd_dom"/>
</dbReference>
<dbReference type="SUPFAM" id="SSF52540">
    <property type="entry name" value="P-loop containing nucleoside triphosphate hydrolases"/>
    <property type="match status" value="2"/>
</dbReference>
<evidence type="ECO:0000256" key="1">
    <source>
        <dbReference type="ARBA" id="ARBA00022741"/>
    </source>
</evidence>
<evidence type="ECO:0000259" key="4">
    <source>
        <dbReference type="PROSITE" id="PS51379"/>
    </source>
</evidence>
<dbReference type="Proteomes" id="UP000078546">
    <property type="component" value="Unassembled WGS sequence"/>
</dbReference>
<dbReference type="CDD" id="cd03237">
    <property type="entry name" value="ABC_RNaseL_inhibitor_domain2"/>
    <property type="match status" value="1"/>
</dbReference>
<dbReference type="GO" id="GO:0060255">
    <property type="term" value="P:regulation of macromolecule metabolic process"/>
    <property type="evidence" value="ECO:0007669"/>
    <property type="project" value="UniProtKB-ARBA"/>
</dbReference>
<evidence type="ECO:0000259" key="3">
    <source>
        <dbReference type="PROSITE" id="PS50893"/>
    </source>
</evidence>
<dbReference type="Pfam" id="PF00037">
    <property type="entry name" value="Fer4"/>
    <property type="match status" value="1"/>
</dbReference>
<dbReference type="InterPro" id="IPR017900">
    <property type="entry name" value="4Fe4S_Fe_S_CS"/>
</dbReference>
<dbReference type="GO" id="GO:0005524">
    <property type="term" value="F:ATP binding"/>
    <property type="evidence" value="ECO:0007669"/>
    <property type="project" value="UniProtKB-KW"/>
</dbReference>
<keyword evidence="2" id="KW-0067">ATP-binding</keyword>
<dbReference type="SMART" id="SM00382">
    <property type="entry name" value="AAA"/>
    <property type="match status" value="2"/>
</dbReference>
<name>A0A1A8VYR8_PLAOA</name>
<dbReference type="CDD" id="cd03236">
    <property type="entry name" value="ABC_RNaseL_inhibitor_domain1"/>
    <property type="match status" value="1"/>
</dbReference>
<evidence type="ECO:0000313" key="6">
    <source>
        <dbReference type="EMBL" id="SBS93426.1"/>
    </source>
</evidence>
<dbReference type="InterPro" id="IPR003593">
    <property type="entry name" value="AAA+_ATPase"/>
</dbReference>
<keyword evidence="1" id="KW-0547">Nucleotide-binding</keyword>
<dbReference type="Proteomes" id="UP000078560">
    <property type="component" value="Unassembled WGS sequence"/>
</dbReference>
<dbReference type="PROSITE" id="PS00198">
    <property type="entry name" value="4FE4S_FER_1"/>
    <property type="match status" value="1"/>
</dbReference>
<dbReference type="PROSITE" id="PS50893">
    <property type="entry name" value="ABC_TRANSPORTER_2"/>
    <property type="match status" value="2"/>
</dbReference>
<accession>A0A1A8VYR8</accession>
<dbReference type="InterPro" id="IPR027417">
    <property type="entry name" value="P-loop_NTPase"/>
</dbReference>
<dbReference type="InterPro" id="IPR013283">
    <property type="entry name" value="RLI1"/>
</dbReference>
<dbReference type="EMBL" id="FLQV01000469">
    <property type="protein sequence ID" value="SBS93426.1"/>
    <property type="molecule type" value="Genomic_DNA"/>
</dbReference>
<dbReference type="InterPro" id="IPR034348">
    <property type="entry name" value="RLI_dom_1"/>
</dbReference>
<dbReference type="AlphaFoldDB" id="A0A1A8VYR8"/>
<dbReference type="Pfam" id="PF04068">
    <property type="entry name" value="Fer4_RLI"/>
    <property type="match status" value="1"/>
</dbReference>
<protein>
    <submittedName>
        <fullName evidence="5">ABC transporter E family member 1, putative (ABCE1)</fullName>
    </submittedName>
</protein>
<gene>
    <name evidence="6" type="ORF">POVCU1_025620</name>
    <name evidence="5" type="ORF">POVCU2_0028300</name>
</gene>
<evidence type="ECO:0000313" key="5">
    <source>
        <dbReference type="EMBL" id="SBS84848.1"/>
    </source>
</evidence>